<dbReference type="InterPro" id="IPR013766">
    <property type="entry name" value="Thioredoxin_domain"/>
</dbReference>
<gene>
    <name evidence="8" type="ORF">EHS13_17850</name>
</gene>
<evidence type="ECO:0000256" key="2">
    <source>
        <dbReference type="ARBA" id="ARBA00022729"/>
    </source>
</evidence>
<evidence type="ECO:0000313" key="9">
    <source>
        <dbReference type="Proteomes" id="UP000426246"/>
    </source>
</evidence>
<dbReference type="Gene3D" id="3.40.30.10">
    <property type="entry name" value="Glutaredoxin"/>
    <property type="match status" value="1"/>
</dbReference>
<keyword evidence="6" id="KW-1133">Transmembrane helix</keyword>
<dbReference type="PANTHER" id="PTHR13887:SF14">
    <property type="entry name" value="DISULFIDE BOND FORMATION PROTEIN D"/>
    <property type="match status" value="1"/>
</dbReference>
<keyword evidence="3" id="KW-0560">Oxidoreductase</keyword>
<dbReference type="PANTHER" id="PTHR13887">
    <property type="entry name" value="GLUTATHIONE S-TRANSFERASE KAPPA"/>
    <property type="match status" value="1"/>
</dbReference>
<keyword evidence="6" id="KW-0812">Transmembrane</keyword>
<dbReference type="Proteomes" id="UP000426246">
    <property type="component" value="Chromosome"/>
</dbReference>
<evidence type="ECO:0000256" key="5">
    <source>
        <dbReference type="ARBA" id="ARBA00023284"/>
    </source>
</evidence>
<evidence type="ECO:0000313" key="8">
    <source>
        <dbReference type="EMBL" id="QGQ96606.1"/>
    </source>
</evidence>
<accession>A0A6B8RMJ9</accession>
<dbReference type="Pfam" id="PF13462">
    <property type="entry name" value="Thioredoxin_4"/>
    <property type="match status" value="1"/>
</dbReference>
<keyword evidence="4" id="KW-1015">Disulfide bond</keyword>
<dbReference type="RefSeq" id="WP_155701678.1">
    <property type="nucleotide sequence ID" value="NZ_CP034235.1"/>
</dbReference>
<evidence type="ECO:0000256" key="1">
    <source>
        <dbReference type="ARBA" id="ARBA00005791"/>
    </source>
</evidence>
<keyword evidence="2" id="KW-0732">Signal</keyword>
<dbReference type="AlphaFoldDB" id="A0A6B8RMJ9"/>
<evidence type="ECO:0000256" key="4">
    <source>
        <dbReference type="ARBA" id="ARBA00023157"/>
    </source>
</evidence>
<dbReference type="OrthoDB" id="117402at2"/>
<dbReference type="EMBL" id="CP034235">
    <property type="protein sequence ID" value="QGQ96606.1"/>
    <property type="molecule type" value="Genomic_DNA"/>
</dbReference>
<sequence>MKKKKNLSKNLVIFTLVFLILMISLFILNKATDKSSGNIAFDNQPTLENQPILGKADAKVSIVEFGDYKCPACKAWGEQIFPRLTKDYIDTGKVKFSYRNVTFHGEESKLASIAAESVFAQDPQAYWTFHKEVFKAQPPEQSHDDAWITPEKLLGIAKSYTPQIDLKKLEEDIKNQTTLPQVNQDISLGEEFNVQNTPSIIVNGTMVANPFDYDNLVSIIEQGLGGQ</sequence>
<evidence type="ECO:0000256" key="3">
    <source>
        <dbReference type="ARBA" id="ARBA00023002"/>
    </source>
</evidence>
<evidence type="ECO:0000256" key="6">
    <source>
        <dbReference type="SAM" id="Phobius"/>
    </source>
</evidence>
<protein>
    <submittedName>
        <fullName evidence="8">DsbA family protein</fullName>
    </submittedName>
</protein>
<feature type="domain" description="Thioredoxin" evidence="7">
    <location>
        <begin position="25"/>
        <end position="225"/>
    </location>
</feature>
<keyword evidence="9" id="KW-1185">Reference proteome</keyword>
<organism evidence="8 9">
    <name type="scientific">Paenibacillus psychroresistens</name>
    <dbReference type="NCBI Taxonomy" id="1778678"/>
    <lineage>
        <taxon>Bacteria</taxon>
        <taxon>Bacillati</taxon>
        <taxon>Bacillota</taxon>
        <taxon>Bacilli</taxon>
        <taxon>Bacillales</taxon>
        <taxon>Paenibacillaceae</taxon>
        <taxon>Paenibacillus</taxon>
    </lineage>
</organism>
<name>A0A6B8RMJ9_9BACL</name>
<feature type="transmembrane region" description="Helical" evidence="6">
    <location>
        <begin position="12"/>
        <end position="28"/>
    </location>
</feature>
<dbReference type="KEGG" id="ppsc:EHS13_17850"/>
<dbReference type="InterPro" id="IPR036249">
    <property type="entry name" value="Thioredoxin-like_sf"/>
</dbReference>
<keyword evidence="6" id="KW-0472">Membrane</keyword>
<dbReference type="PROSITE" id="PS51352">
    <property type="entry name" value="THIOREDOXIN_2"/>
    <property type="match status" value="1"/>
</dbReference>
<dbReference type="InterPro" id="IPR012336">
    <property type="entry name" value="Thioredoxin-like_fold"/>
</dbReference>
<dbReference type="SUPFAM" id="SSF52833">
    <property type="entry name" value="Thioredoxin-like"/>
    <property type="match status" value="1"/>
</dbReference>
<dbReference type="GO" id="GO:0016491">
    <property type="term" value="F:oxidoreductase activity"/>
    <property type="evidence" value="ECO:0007669"/>
    <property type="project" value="UniProtKB-KW"/>
</dbReference>
<evidence type="ECO:0000259" key="7">
    <source>
        <dbReference type="PROSITE" id="PS51352"/>
    </source>
</evidence>
<comment type="similarity">
    <text evidence="1">Belongs to the thioredoxin family. DsbA subfamily.</text>
</comment>
<proteinExistence type="inferred from homology"/>
<reference evidence="9" key="1">
    <citation type="submission" date="2018-11" db="EMBL/GenBank/DDBJ databases">
        <title>Complete genome sequence of Paenibacillus sp. ML311-T8.</title>
        <authorList>
            <person name="Nam Y.-D."/>
            <person name="Kang J."/>
            <person name="Chung W.-H."/>
            <person name="Park Y.S."/>
        </authorList>
    </citation>
    <scope>NUCLEOTIDE SEQUENCE [LARGE SCALE GENOMIC DNA]</scope>
    <source>
        <strain evidence="9">ML311-T8</strain>
    </source>
</reference>
<keyword evidence="5" id="KW-0676">Redox-active center</keyword>